<dbReference type="eggNOG" id="arCOG05426">
    <property type="taxonomic scope" value="Archaea"/>
</dbReference>
<organism evidence="1 2">
    <name type="scientific">Pyrobaculum islandicum (strain DSM 4184 / JCM 9189 / GEO3)</name>
    <dbReference type="NCBI Taxonomy" id="384616"/>
    <lineage>
        <taxon>Archaea</taxon>
        <taxon>Thermoproteota</taxon>
        <taxon>Thermoprotei</taxon>
        <taxon>Thermoproteales</taxon>
        <taxon>Thermoproteaceae</taxon>
        <taxon>Pyrobaculum</taxon>
    </lineage>
</organism>
<keyword evidence="2" id="KW-1185">Reference proteome</keyword>
<evidence type="ECO:0000313" key="2">
    <source>
        <dbReference type="Proteomes" id="UP000002595"/>
    </source>
</evidence>
<sequence>MELPELGELELENPELSASGPAEYTVSFGRPCKVAANIRIDVLSFIWPRIRAKALAAVYKCGDFWPHFDVKMKAVSLGRTIYVLVDSVSRHLEPDAEVTPLERGLLWNYAAKIGAAALCKTLREVLHIDTGCRTYALLE</sequence>
<dbReference type="HOGENOM" id="CLU_1830667_0_0_2"/>
<accession>A1RW22</accession>
<evidence type="ECO:0000313" key="1">
    <source>
        <dbReference type="EMBL" id="ABL89154.1"/>
    </source>
</evidence>
<dbReference type="RefSeq" id="WP_011763729.1">
    <property type="nucleotide sequence ID" value="NC_008701.1"/>
</dbReference>
<dbReference type="Proteomes" id="UP000002595">
    <property type="component" value="Chromosome"/>
</dbReference>
<dbReference type="OrthoDB" id="23633at2157"/>
<name>A1RW22_PYRIL</name>
<dbReference type="EMBL" id="CP000504">
    <property type="protein sequence ID" value="ABL89154.1"/>
    <property type="molecule type" value="Genomic_DNA"/>
</dbReference>
<dbReference type="GeneID" id="4617068"/>
<reference evidence="1" key="1">
    <citation type="submission" date="2006-12" db="EMBL/GenBank/DDBJ databases">
        <title>Complete sequence of Pyrobaculum islandicum DSM 4184.</title>
        <authorList>
            <person name="Copeland A."/>
            <person name="Lucas S."/>
            <person name="Lapidus A."/>
            <person name="Barry K."/>
            <person name="Detter J.C."/>
            <person name="Glavina del Rio T."/>
            <person name="Dalin E."/>
            <person name="Tice H."/>
            <person name="Pitluck S."/>
            <person name="Meincke L."/>
            <person name="Brettin T."/>
            <person name="Bruce D."/>
            <person name="Han C."/>
            <person name="Tapia R."/>
            <person name="Gilna P."/>
            <person name="Schmutz J."/>
            <person name="Larimer F."/>
            <person name="Land M."/>
            <person name="Hauser L."/>
            <person name="Kyrpides N."/>
            <person name="Mikhailova N."/>
            <person name="Cozen A.E."/>
            <person name="Fitz-Gibbon S.T."/>
            <person name="House C.H."/>
            <person name="Saltikov C."/>
            <person name="Lowe T."/>
            <person name="Richardson P."/>
        </authorList>
    </citation>
    <scope>NUCLEOTIDE SEQUENCE [LARGE SCALE GENOMIC DNA]</scope>
    <source>
        <strain evidence="1">DSM 4184</strain>
    </source>
</reference>
<dbReference type="AlphaFoldDB" id="A1RW22"/>
<dbReference type="KEGG" id="pis:Pisl_2007"/>
<proteinExistence type="predicted"/>
<dbReference type="STRING" id="384616.Pisl_2007"/>
<gene>
    <name evidence="1" type="ordered locus">Pisl_2007</name>
</gene>
<protein>
    <submittedName>
        <fullName evidence="1">Uncharacterized protein</fullName>
    </submittedName>
</protein>